<comment type="caution">
    <text evidence="3">The sequence shown here is derived from an EMBL/GenBank/DDBJ whole genome shotgun (WGS) entry which is preliminary data.</text>
</comment>
<gene>
    <name evidence="3" type="ORF">GH714_033257</name>
</gene>
<dbReference type="Proteomes" id="UP000467840">
    <property type="component" value="Chromosome 7"/>
</dbReference>
<proteinExistence type="predicted"/>
<protein>
    <submittedName>
        <fullName evidence="3">Uncharacterized protein</fullName>
    </submittedName>
</protein>
<keyword evidence="2" id="KW-0732">Signal</keyword>
<reference evidence="3 4" key="1">
    <citation type="journal article" date="2020" name="Mol. Plant">
        <title>The Chromosome-Based Rubber Tree Genome Provides New Insights into Spurge Genome Evolution and Rubber Biosynthesis.</title>
        <authorList>
            <person name="Liu J."/>
            <person name="Shi C."/>
            <person name="Shi C.C."/>
            <person name="Li W."/>
            <person name="Zhang Q.J."/>
            <person name="Zhang Y."/>
            <person name="Li K."/>
            <person name="Lu H.F."/>
            <person name="Shi C."/>
            <person name="Zhu S.T."/>
            <person name="Xiao Z.Y."/>
            <person name="Nan H."/>
            <person name="Yue Y."/>
            <person name="Zhu X.G."/>
            <person name="Wu Y."/>
            <person name="Hong X.N."/>
            <person name="Fan G.Y."/>
            <person name="Tong Y."/>
            <person name="Zhang D."/>
            <person name="Mao C.L."/>
            <person name="Liu Y.L."/>
            <person name="Hao S.J."/>
            <person name="Liu W.Q."/>
            <person name="Lv M.Q."/>
            <person name="Zhang H.B."/>
            <person name="Liu Y."/>
            <person name="Hu-Tang G.R."/>
            <person name="Wang J.P."/>
            <person name="Wang J.H."/>
            <person name="Sun Y.H."/>
            <person name="Ni S.B."/>
            <person name="Chen W.B."/>
            <person name="Zhang X.C."/>
            <person name="Jiao Y.N."/>
            <person name="Eichler E.E."/>
            <person name="Li G.H."/>
            <person name="Liu X."/>
            <person name="Gao L.Z."/>
        </authorList>
    </citation>
    <scope>NUCLEOTIDE SEQUENCE [LARGE SCALE GENOMIC DNA]</scope>
    <source>
        <strain evidence="4">cv. GT1</strain>
        <tissue evidence="3">Leaf</tissue>
    </source>
</reference>
<feature type="region of interest" description="Disordered" evidence="1">
    <location>
        <begin position="246"/>
        <end position="284"/>
    </location>
</feature>
<organism evidence="3 4">
    <name type="scientific">Hevea brasiliensis</name>
    <name type="common">Para rubber tree</name>
    <name type="synonym">Siphonia brasiliensis</name>
    <dbReference type="NCBI Taxonomy" id="3981"/>
    <lineage>
        <taxon>Eukaryota</taxon>
        <taxon>Viridiplantae</taxon>
        <taxon>Streptophyta</taxon>
        <taxon>Embryophyta</taxon>
        <taxon>Tracheophyta</taxon>
        <taxon>Spermatophyta</taxon>
        <taxon>Magnoliopsida</taxon>
        <taxon>eudicotyledons</taxon>
        <taxon>Gunneridae</taxon>
        <taxon>Pentapetalae</taxon>
        <taxon>rosids</taxon>
        <taxon>fabids</taxon>
        <taxon>Malpighiales</taxon>
        <taxon>Euphorbiaceae</taxon>
        <taxon>Crotonoideae</taxon>
        <taxon>Micrandreae</taxon>
        <taxon>Hevea</taxon>
    </lineage>
</organism>
<evidence type="ECO:0000256" key="2">
    <source>
        <dbReference type="SAM" id="SignalP"/>
    </source>
</evidence>
<evidence type="ECO:0000256" key="1">
    <source>
        <dbReference type="SAM" id="MobiDB-lite"/>
    </source>
</evidence>
<dbReference type="PANTHER" id="PTHR21477">
    <property type="entry name" value="ZGC:172139"/>
    <property type="match status" value="1"/>
</dbReference>
<dbReference type="InterPro" id="IPR019141">
    <property type="entry name" value="DUF2045"/>
</dbReference>
<keyword evidence="4" id="KW-1185">Reference proteome</keyword>
<accession>A0A6A6L579</accession>
<sequence>MAITLALVDFKIIFLFLCKLQEHQENSQLQIGLLDFVLDRMDLQLVEKGLLGYTWKRKRLVAMLAAIVFSTYAAYRVCHLPSIEKRKRFSKVLGALISIAEVIYDSAETVGIISKDLKDFLQSEFDQIPNSFKQISKVASARIDHDSSANANPSFLDKVFDKLSTPVGGLNSNSDLNDATATTSNHVCSEMNSVRELVDVVCSHKCKELISDCIQLFVSSAVAVYLDKTMHINTYDEIFAGLTNPKPENEVRANSKQEFPNLRIDQEEDSPENEEHKSKPKTRMSFDEVEDGGWVRKGSSTLAITSNRRLVLGVTGRITFEMDSYLIRKMSIPSFATLYWDGEIIIDGEGCDYCGGSSTVITIGRRMDFGTLDNPLKEMVQ</sequence>
<evidence type="ECO:0000313" key="3">
    <source>
        <dbReference type="EMBL" id="KAF2295595.1"/>
    </source>
</evidence>
<dbReference type="AlphaFoldDB" id="A0A6A6L579"/>
<feature type="signal peptide" evidence="2">
    <location>
        <begin position="1"/>
        <end position="20"/>
    </location>
</feature>
<dbReference type="PANTHER" id="PTHR21477:SF31">
    <property type="entry name" value="PROTEIN PHLOEM PROTEIN 2-LIKE A10-LIKE"/>
    <property type="match status" value="1"/>
</dbReference>
<dbReference type="EMBL" id="JAAGAX010000013">
    <property type="protein sequence ID" value="KAF2295595.1"/>
    <property type="molecule type" value="Genomic_DNA"/>
</dbReference>
<evidence type="ECO:0000313" key="4">
    <source>
        <dbReference type="Proteomes" id="UP000467840"/>
    </source>
</evidence>
<name>A0A6A6L579_HEVBR</name>
<feature type="chain" id="PRO_5025617371" evidence="2">
    <location>
        <begin position="21"/>
        <end position="381"/>
    </location>
</feature>